<sequence length="194" mass="22066">MNQDSSLNNAASVRPARRNAVDFHAGGVPTDHWHAGKPEKIVCKQPTGLFALYFHSIPLGTEDVIVGLGMTECEYGGGFTIYMPHSKVRPLLPPELQDSGTEAFLTIEWPGYEHLGYRKKFRLDTAIGDVASQVAIIFREFYNKHSGDFLRPGVPLGPNHVTFEQIRLRNIWYYNYEWHIEASYVHDGTEIYIR</sequence>
<evidence type="ECO:0000313" key="2">
    <source>
        <dbReference type="Proteomes" id="UP000001861"/>
    </source>
</evidence>
<dbReference type="Proteomes" id="UP000001861">
    <property type="component" value="Unassembled WGS sequence"/>
</dbReference>
<dbReference type="OrthoDB" id="2824696at2759"/>
<comment type="caution">
    <text evidence="1">The sequence shown here is derived from an EMBL/GenBank/DDBJ whole genome shotgun (WGS) entry which is preliminary data.</text>
</comment>
<dbReference type="InParanoid" id="A8N068"/>
<gene>
    <name evidence="1" type="ORF">CC1G_02837</name>
</gene>
<protein>
    <submittedName>
        <fullName evidence="1">Uncharacterized protein</fullName>
    </submittedName>
</protein>
<dbReference type="VEuPathDB" id="FungiDB:CC1G_02837"/>
<evidence type="ECO:0000313" key="1">
    <source>
        <dbReference type="EMBL" id="EAU93607.1"/>
    </source>
</evidence>
<dbReference type="EMBL" id="AACS02000001">
    <property type="protein sequence ID" value="EAU93607.1"/>
    <property type="molecule type" value="Genomic_DNA"/>
</dbReference>
<dbReference type="AlphaFoldDB" id="A8N068"/>
<dbReference type="KEGG" id="cci:CC1G_02837"/>
<reference evidence="1 2" key="1">
    <citation type="journal article" date="2010" name="Proc. Natl. Acad. Sci. U.S.A.">
        <title>Insights into evolution of multicellular fungi from the assembled chromosomes of the mushroom Coprinopsis cinerea (Coprinus cinereus).</title>
        <authorList>
            <person name="Stajich J.E."/>
            <person name="Wilke S.K."/>
            <person name="Ahren D."/>
            <person name="Au C.H."/>
            <person name="Birren B.W."/>
            <person name="Borodovsky M."/>
            <person name="Burns C."/>
            <person name="Canback B."/>
            <person name="Casselton L.A."/>
            <person name="Cheng C.K."/>
            <person name="Deng J."/>
            <person name="Dietrich F.S."/>
            <person name="Fargo D.C."/>
            <person name="Farman M.L."/>
            <person name="Gathman A.C."/>
            <person name="Goldberg J."/>
            <person name="Guigo R."/>
            <person name="Hoegger P.J."/>
            <person name="Hooker J.B."/>
            <person name="Huggins A."/>
            <person name="James T.Y."/>
            <person name="Kamada T."/>
            <person name="Kilaru S."/>
            <person name="Kodira C."/>
            <person name="Kues U."/>
            <person name="Kupfer D."/>
            <person name="Kwan H.S."/>
            <person name="Lomsadze A."/>
            <person name="Li W."/>
            <person name="Lilly W.W."/>
            <person name="Ma L.J."/>
            <person name="Mackey A.J."/>
            <person name="Manning G."/>
            <person name="Martin F."/>
            <person name="Muraguchi H."/>
            <person name="Natvig D.O."/>
            <person name="Palmerini H."/>
            <person name="Ramesh M.A."/>
            <person name="Rehmeyer C.J."/>
            <person name="Roe B.A."/>
            <person name="Shenoy N."/>
            <person name="Stanke M."/>
            <person name="Ter-Hovhannisyan V."/>
            <person name="Tunlid A."/>
            <person name="Velagapudi R."/>
            <person name="Vision T.J."/>
            <person name="Zeng Q."/>
            <person name="Zolan M.E."/>
            <person name="Pukkila P.J."/>
        </authorList>
    </citation>
    <scope>NUCLEOTIDE SEQUENCE [LARGE SCALE GENOMIC DNA]</scope>
    <source>
        <strain evidence="2">Okayama-7 / 130 / ATCC MYA-4618 / FGSC 9003</strain>
    </source>
</reference>
<dbReference type="GeneID" id="6004650"/>
<proteinExistence type="predicted"/>
<name>A8N068_COPC7</name>
<dbReference type="RefSeq" id="XP_001828256.1">
    <property type="nucleotide sequence ID" value="XM_001828204.1"/>
</dbReference>
<keyword evidence="2" id="KW-1185">Reference proteome</keyword>
<organism evidence="1 2">
    <name type="scientific">Coprinopsis cinerea (strain Okayama-7 / 130 / ATCC MYA-4618 / FGSC 9003)</name>
    <name type="common">Inky cap fungus</name>
    <name type="synonym">Hormographiella aspergillata</name>
    <dbReference type="NCBI Taxonomy" id="240176"/>
    <lineage>
        <taxon>Eukaryota</taxon>
        <taxon>Fungi</taxon>
        <taxon>Dikarya</taxon>
        <taxon>Basidiomycota</taxon>
        <taxon>Agaricomycotina</taxon>
        <taxon>Agaricomycetes</taxon>
        <taxon>Agaricomycetidae</taxon>
        <taxon>Agaricales</taxon>
        <taxon>Agaricineae</taxon>
        <taxon>Psathyrellaceae</taxon>
        <taxon>Coprinopsis</taxon>
    </lineage>
</organism>
<accession>A8N068</accession>